<dbReference type="InterPro" id="IPR006091">
    <property type="entry name" value="Acyl-CoA_Oxase/DH_mid-dom"/>
</dbReference>
<dbReference type="InterPro" id="IPR046373">
    <property type="entry name" value="Acyl-CoA_Oxase/DH_mid-dom_sf"/>
</dbReference>
<dbReference type="Pfam" id="PF02770">
    <property type="entry name" value="Acyl-CoA_dh_M"/>
    <property type="match status" value="1"/>
</dbReference>
<sequence>MNPAKIRRTDIIQKTREFANTHIRPRREELIASDVFPQDLWQEFGSSGIAGLSLPEEYGGLGADYTLLSVAAKTLNQVGGVPGTTMVFMAHWLMSKLHIAVDVPSPIQQQLLPFLVAGKTTLSVAISEPGAGAHPKHLKTSARRDGNEFVLNGEKAFLTNGPIADQFIVLAITSETEGRKAFSAILVPADSPGFRRTEGIKIDFLHPCPHGGIALENCRVPVANLLGAEGDAFNQTSLRMRAIEDAAGAGGQVGSMSCLLSDIAEEAPDELAVEIGAIATKLQALDVIAARLAAMADAAGDDLQPLLELQLGFHQQCQNCAQAFDPLLEKISTPDKPYIRYLYRDISKSLTIAKSAHLARLTKIGKAFIHQAGGR</sequence>
<dbReference type="InterPro" id="IPR037069">
    <property type="entry name" value="AcylCoA_DH/ox_N_sf"/>
</dbReference>
<dbReference type="InterPro" id="IPR009100">
    <property type="entry name" value="AcylCoA_DH/oxidase_NM_dom_sf"/>
</dbReference>
<dbReference type="Gene3D" id="1.10.540.10">
    <property type="entry name" value="Acyl-CoA dehydrogenase/oxidase, N-terminal domain"/>
    <property type="match status" value="1"/>
</dbReference>
<accession>A0ABS3F6Z0</accession>
<keyword evidence="4" id="KW-1185">Reference proteome</keyword>
<dbReference type="InterPro" id="IPR013786">
    <property type="entry name" value="AcylCoA_DH/ox_N"/>
</dbReference>
<dbReference type="RefSeq" id="WP_207044858.1">
    <property type="nucleotide sequence ID" value="NZ_JAFLNC010000003.1"/>
</dbReference>
<evidence type="ECO:0000259" key="2">
    <source>
        <dbReference type="Pfam" id="PF02771"/>
    </source>
</evidence>
<organism evidence="3 4">
    <name type="scientific">Sneathiella sedimenti</name>
    <dbReference type="NCBI Taxonomy" id="2816034"/>
    <lineage>
        <taxon>Bacteria</taxon>
        <taxon>Pseudomonadati</taxon>
        <taxon>Pseudomonadota</taxon>
        <taxon>Alphaproteobacteria</taxon>
        <taxon>Sneathiellales</taxon>
        <taxon>Sneathiellaceae</taxon>
        <taxon>Sneathiella</taxon>
    </lineage>
</organism>
<dbReference type="PANTHER" id="PTHR43884">
    <property type="entry name" value="ACYL-COA DEHYDROGENASE"/>
    <property type="match status" value="1"/>
</dbReference>
<gene>
    <name evidence="3" type="ORF">J0X12_09585</name>
</gene>
<dbReference type="PANTHER" id="PTHR43884:SF12">
    <property type="entry name" value="ISOVALERYL-COA DEHYDROGENASE, MITOCHONDRIAL-RELATED"/>
    <property type="match status" value="1"/>
</dbReference>
<comment type="caution">
    <text evidence="3">The sequence shown here is derived from an EMBL/GenBank/DDBJ whole genome shotgun (WGS) entry which is preliminary data.</text>
</comment>
<dbReference type="Proteomes" id="UP000664761">
    <property type="component" value="Unassembled WGS sequence"/>
</dbReference>
<protein>
    <submittedName>
        <fullName evidence="3">Acyl-CoA dehydrogenase family protein</fullName>
    </submittedName>
</protein>
<proteinExistence type="predicted"/>
<dbReference type="Pfam" id="PF02771">
    <property type="entry name" value="Acyl-CoA_dh_N"/>
    <property type="match status" value="1"/>
</dbReference>
<dbReference type="SUPFAM" id="SSF56645">
    <property type="entry name" value="Acyl-CoA dehydrogenase NM domain-like"/>
    <property type="match status" value="1"/>
</dbReference>
<name>A0ABS3F6Z0_9PROT</name>
<feature type="domain" description="Acyl-CoA oxidase/dehydrogenase middle" evidence="1">
    <location>
        <begin position="124"/>
        <end position="197"/>
    </location>
</feature>
<feature type="domain" description="Acyl-CoA dehydrogenase/oxidase N-terminal" evidence="2">
    <location>
        <begin position="11"/>
        <end position="118"/>
    </location>
</feature>
<dbReference type="EMBL" id="JAFLNC010000003">
    <property type="protein sequence ID" value="MBO0333866.1"/>
    <property type="molecule type" value="Genomic_DNA"/>
</dbReference>
<evidence type="ECO:0000313" key="3">
    <source>
        <dbReference type="EMBL" id="MBO0333866.1"/>
    </source>
</evidence>
<reference evidence="3 4" key="1">
    <citation type="submission" date="2021-03" db="EMBL/GenBank/DDBJ databases">
        <title>Sneathiella sp. CAU 1612 isolated from Kang Won-do.</title>
        <authorList>
            <person name="Kim W."/>
        </authorList>
    </citation>
    <scope>NUCLEOTIDE SEQUENCE [LARGE SCALE GENOMIC DNA]</scope>
    <source>
        <strain evidence="3 4">CAU 1612</strain>
    </source>
</reference>
<evidence type="ECO:0000259" key="1">
    <source>
        <dbReference type="Pfam" id="PF02770"/>
    </source>
</evidence>
<evidence type="ECO:0000313" key="4">
    <source>
        <dbReference type="Proteomes" id="UP000664761"/>
    </source>
</evidence>
<dbReference type="Gene3D" id="2.40.110.10">
    <property type="entry name" value="Butyryl-CoA Dehydrogenase, subunit A, domain 2"/>
    <property type="match status" value="1"/>
</dbReference>